<evidence type="ECO:0000256" key="4">
    <source>
        <dbReference type="ARBA" id="ARBA00023136"/>
    </source>
</evidence>
<feature type="transmembrane region" description="Helical" evidence="5">
    <location>
        <begin position="32"/>
        <end position="54"/>
    </location>
</feature>
<dbReference type="SUPFAM" id="SSF103473">
    <property type="entry name" value="MFS general substrate transporter"/>
    <property type="match status" value="1"/>
</dbReference>
<feature type="transmembrane region" description="Helical" evidence="5">
    <location>
        <begin position="495"/>
        <end position="514"/>
    </location>
</feature>
<feature type="transmembrane region" description="Helical" evidence="5">
    <location>
        <begin position="153"/>
        <end position="172"/>
    </location>
</feature>
<dbReference type="AlphaFoldDB" id="A0A3D8SXL2"/>
<organism evidence="7 8">
    <name type="scientific">Coleophoma crateriformis</name>
    <dbReference type="NCBI Taxonomy" id="565419"/>
    <lineage>
        <taxon>Eukaryota</taxon>
        <taxon>Fungi</taxon>
        <taxon>Dikarya</taxon>
        <taxon>Ascomycota</taxon>
        <taxon>Pezizomycotina</taxon>
        <taxon>Leotiomycetes</taxon>
        <taxon>Helotiales</taxon>
        <taxon>Dermateaceae</taxon>
        <taxon>Coleophoma</taxon>
    </lineage>
</organism>
<gene>
    <name evidence="7" type="ORF">BP5796_02164</name>
</gene>
<feature type="transmembrane region" description="Helical" evidence="5">
    <location>
        <begin position="223"/>
        <end position="241"/>
    </location>
</feature>
<proteinExistence type="predicted"/>
<dbReference type="PANTHER" id="PTHR23501:SF43">
    <property type="entry name" value="MULTIDRUG TRANSPORTER, PUTATIVE (AFU_ORTHOLOGUE AFUA_6G03040)-RELATED"/>
    <property type="match status" value="1"/>
</dbReference>
<dbReference type="GO" id="GO:0005886">
    <property type="term" value="C:plasma membrane"/>
    <property type="evidence" value="ECO:0007669"/>
    <property type="project" value="TreeGrafter"/>
</dbReference>
<feature type="transmembrane region" description="Helical" evidence="5">
    <location>
        <begin position="121"/>
        <end position="141"/>
    </location>
</feature>
<reference evidence="7 8" key="1">
    <citation type="journal article" date="2018" name="IMA Fungus">
        <title>IMA Genome-F 9: Draft genome sequence of Annulohypoxylon stygium, Aspergillus mulundensis, Berkeleyomyces basicola (syn. Thielaviopsis basicola), Ceratocystis smalleyi, two Cercospora beticola strains, Coleophoma cylindrospora, Fusarium fracticaudum, Phialophora cf. hyalina, and Morchella septimelata.</title>
        <authorList>
            <person name="Wingfield B.D."/>
            <person name="Bills G.F."/>
            <person name="Dong Y."/>
            <person name="Huang W."/>
            <person name="Nel W.J."/>
            <person name="Swalarsk-Parry B.S."/>
            <person name="Vaghefi N."/>
            <person name="Wilken P.M."/>
            <person name="An Z."/>
            <person name="de Beer Z.W."/>
            <person name="De Vos L."/>
            <person name="Chen L."/>
            <person name="Duong T.A."/>
            <person name="Gao Y."/>
            <person name="Hammerbacher A."/>
            <person name="Kikkert J.R."/>
            <person name="Li Y."/>
            <person name="Li H."/>
            <person name="Li K."/>
            <person name="Li Q."/>
            <person name="Liu X."/>
            <person name="Ma X."/>
            <person name="Naidoo K."/>
            <person name="Pethybridge S.J."/>
            <person name="Sun J."/>
            <person name="Steenkamp E.T."/>
            <person name="van der Nest M.A."/>
            <person name="van Wyk S."/>
            <person name="Wingfield M.J."/>
            <person name="Xiong C."/>
            <person name="Yue Q."/>
            <person name="Zhang X."/>
        </authorList>
    </citation>
    <scope>NUCLEOTIDE SEQUENCE [LARGE SCALE GENOMIC DNA]</scope>
    <source>
        <strain evidence="7 8">BP5796</strain>
    </source>
</reference>
<evidence type="ECO:0000259" key="6">
    <source>
        <dbReference type="PROSITE" id="PS50850"/>
    </source>
</evidence>
<dbReference type="InterPro" id="IPR036259">
    <property type="entry name" value="MFS_trans_sf"/>
</dbReference>
<feature type="transmembrane region" description="Helical" evidence="5">
    <location>
        <begin position="95"/>
        <end position="115"/>
    </location>
</feature>
<evidence type="ECO:0000256" key="3">
    <source>
        <dbReference type="ARBA" id="ARBA00022989"/>
    </source>
</evidence>
<sequence>MDGPVLPKWRLLVLITRQVQLEADGSTNTDNLYSLCAGLFLSLIDTTIVATALYTIGVDFENLNGVAWVALAYTLSYLGCVVIFARLADIIGRQYAYVAASVIFMAFSLGCGFAKSLNTLIICRIFQGIGGSGLYSLTMVIFPEISTLNMRKWIGGVIGAVVAMSGVLGPVLGGVITSKTTWRWIFWINAPIGTIPLILFCIAWPKADQIRHAERRPLKDLDIISSILLIAASVLVVFALQEGGITSNSWGTPLFLVPIIIGIICWISLFGWEYLAHKHWTRLLTMFPFRVMSNRVYSAAAMSTLLTGFSYFVVIYSLPLRFQVVNQKSALDAGVGLLPMLGSTAVGSMVGGRLSGNKNRTFQTLFAGSCLMLLGIGLLTTLENTDKVQAKTYGFLVFVGLGFGLTVSTTSLLSAVECELEDAAVGQGIVAQWRMLGGSIGIAASTAILSVIEQVQLNGIVSSSQLASIQHSAALLTAEQLHAVKQAYSDAFREDMQVCSVIAGVCILVALGTWQKCPMTILERRNQQVINEETRRRAAGARRAAAEEKDKTVLGTELV</sequence>
<feature type="transmembrane region" description="Helical" evidence="5">
    <location>
        <begin position="362"/>
        <end position="381"/>
    </location>
</feature>
<dbReference type="InterPro" id="IPR020846">
    <property type="entry name" value="MFS_dom"/>
</dbReference>
<keyword evidence="3 5" id="KW-1133">Transmembrane helix</keyword>
<dbReference type="InterPro" id="IPR011701">
    <property type="entry name" value="MFS"/>
</dbReference>
<protein>
    <submittedName>
        <fullName evidence="7">MFS multidrug transporter-like protein</fullName>
    </submittedName>
</protein>
<dbReference type="Gene3D" id="1.20.1250.20">
    <property type="entry name" value="MFS general substrate transporter like domains"/>
    <property type="match status" value="2"/>
</dbReference>
<evidence type="ECO:0000256" key="2">
    <source>
        <dbReference type="ARBA" id="ARBA00022692"/>
    </source>
</evidence>
<keyword evidence="2 5" id="KW-0812">Transmembrane</keyword>
<evidence type="ECO:0000313" key="8">
    <source>
        <dbReference type="Proteomes" id="UP000256328"/>
    </source>
</evidence>
<dbReference type="PANTHER" id="PTHR23501">
    <property type="entry name" value="MAJOR FACILITATOR SUPERFAMILY"/>
    <property type="match status" value="1"/>
</dbReference>
<keyword evidence="8" id="KW-1185">Reference proteome</keyword>
<keyword evidence="4 5" id="KW-0472">Membrane</keyword>
<evidence type="ECO:0000256" key="5">
    <source>
        <dbReference type="SAM" id="Phobius"/>
    </source>
</evidence>
<dbReference type="Proteomes" id="UP000256328">
    <property type="component" value="Unassembled WGS sequence"/>
</dbReference>
<comment type="caution">
    <text evidence="7">The sequence shown here is derived from an EMBL/GenBank/DDBJ whole genome shotgun (WGS) entry which is preliminary data.</text>
</comment>
<feature type="transmembrane region" description="Helical" evidence="5">
    <location>
        <begin position="296"/>
        <end position="318"/>
    </location>
</feature>
<feature type="transmembrane region" description="Helical" evidence="5">
    <location>
        <begin position="393"/>
        <end position="413"/>
    </location>
</feature>
<dbReference type="PROSITE" id="PS50850">
    <property type="entry name" value="MFS"/>
    <property type="match status" value="1"/>
</dbReference>
<dbReference type="OrthoDB" id="440553at2759"/>
<comment type="subcellular location">
    <subcellularLocation>
        <location evidence="1">Membrane</location>
        <topology evidence="1">Multi-pass membrane protein</topology>
    </subcellularLocation>
</comment>
<feature type="domain" description="Major facilitator superfamily (MFS) profile" evidence="6">
    <location>
        <begin position="31"/>
        <end position="521"/>
    </location>
</feature>
<evidence type="ECO:0000313" key="7">
    <source>
        <dbReference type="EMBL" id="RDW90999.1"/>
    </source>
</evidence>
<dbReference type="Pfam" id="PF07690">
    <property type="entry name" value="MFS_1"/>
    <property type="match status" value="1"/>
</dbReference>
<feature type="transmembrane region" description="Helical" evidence="5">
    <location>
        <begin position="66"/>
        <end position="88"/>
    </location>
</feature>
<dbReference type="GO" id="GO:0022857">
    <property type="term" value="F:transmembrane transporter activity"/>
    <property type="evidence" value="ECO:0007669"/>
    <property type="project" value="InterPro"/>
</dbReference>
<feature type="transmembrane region" description="Helical" evidence="5">
    <location>
        <begin position="253"/>
        <end position="275"/>
    </location>
</feature>
<feature type="transmembrane region" description="Helical" evidence="5">
    <location>
        <begin position="330"/>
        <end position="350"/>
    </location>
</feature>
<evidence type="ECO:0000256" key="1">
    <source>
        <dbReference type="ARBA" id="ARBA00004141"/>
    </source>
</evidence>
<dbReference type="EMBL" id="PDLN01000003">
    <property type="protein sequence ID" value="RDW90999.1"/>
    <property type="molecule type" value="Genomic_DNA"/>
</dbReference>
<name>A0A3D8SXL2_9HELO</name>
<accession>A0A3D8SXL2</accession>
<feature type="transmembrane region" description="Helical" evidence="5">
    <location>
        <begin position="184"/>
        <end position="203"/>
    </location>
</feature>